<keyword evidence="2" id="KW-1185">Reference proteome</keyword>
<evidence type="ECO:0000313" key="1">
    <source>
        <dbReference type="EMBL" id="KDN95200.1"/>
    </source>
</evidence>
<accession>A0A066ZYQ3</accession>
<proteinExistence type="predicted"/>
<dbReference type="SUPFAM" id="SSF46626">
    <property type="entry name" value="Cytochrome c"/>
    <property type="match status" value="1"/>
</dbReference>
<gene>
    <name evidence="1" type="ORF">EI16_02525</name>
</gene>
<sequence>MIILTCCLSFSAQSDDSIMPGKKLHDDANCMRCHARLGYNTDKTIRMNIHSIKDLKRAVDFCNHNLNVGWFDDEVSEVVDYLNKTYYKLPN</sequence>
<dbReference type="EMBL" id="JMIU01000001">
    <property type="protein sequence ID" value="KDN95200.1"/>
    <property type="molecule type" value="Genomic_DNA"/>
</dbReference>
<dbReference type="AlphaFoldDB" id="A0A066ZYQ3"/>
<reference evidence="1 2" key="1">
    <citation type="submission" date="2014-04" db="EMBL/GenBank/DDBJ databases">
        <title>Draft genome sequence of Hydrogenovibrio marinus MH-110, a model organism for aerobic H2 metabolism.</title>
        <authorList>
            <person name="Cha H.J."/>
            <person name="Jo B.H."/>
            <person name="Hwang B.H."/>
        </authorList>
    </citation>
    <scope>NUCLEOTIDE SEQUENCE [LARGE SCALE GENOMIC DNA]</scope>
    <source>
        <strain evidence="1 2">MH-110</strain>
    </source>
</reference>
<evidence type="ECO:0008006" key="3">
    <source>
        <dbReference type="Google" id="ProtNLM"/>
    </source>
</evidence>
<dbReference type="GO" id="GO:0009055">
    <property type="term" value="F:electron transfer activity"/>
    <property type="evidence" value="ECO:0007669"/>
    <property type="project" value="InterPro"/>
</dbReference>
<comment type="caution">
    <text evidence="1">The sequence shown here is derived from an EMBL/GenBank/DDBJ whole genome shotgun (WGS) entry which is preliminary data.</text>
</comment>
<dbReference type="STRING" id="28885.EI16_02525"/>
<dbReference type="InterPro" id="IPR036909">
    <property type="entry name" value="Cyt_c-like_dom_sf"/>
</dbReference>
<name>A0A066ZYQ3_HYDMR</name>
<evidence type="ECO:0000313" key="2">
    <source>
        <dbReference type="Proteomes" id="UP000027341"/>
    </source>
</evidence>
<protein>
    <recommendedName>
        <fullName evidence="3">Green heme protein</fullName>
    </recommendedName>
</protein>
<organism evidence="1 2">
    <name type="scientific">Hydrogenovibrio marinus</name>
    <dbReference type="NCBI Taxonomy" id="28885"/>
    <lineage>
        <taxon>Bacteria</taxon>
        <taxon>Pseudomonadati</taxon>
        <taxon>Pseudomonadota</taxon>
        <taxon>Gammaproteobacteria</taxon>
        <taxon>Thiotrichales</taxon>
        <taxon>Piscirickettsiaceae</taxon>
        <taxon>Hydrogenovibrio</taxon>
    </lineage>
</organism>
<dbReference type="Proteomes" id="UP000027341">
    <property type="component" value="Unassembled WGS sequence"/>
</dbReference>
<dbReference type="GO" id="GO:0020037">
    <property type="term" value="F:heme binding"/>
    <property type="evidence" value="ECO:0007669"/>
    <property type="project" value="InterPro"/>
</dbReference>